<dbReference type="STRING" id="50376.A0A517LH23"/>
<evidence type="ECO:0000256" key="3">
    <source>
        <dbReference type="ARBA" id="ARBA00012475"/>
    </source>
</evidence>
<evidence type="ECO:0000256" key="10">
    <source>
        <dbReference type="ARBA" id="ARBA00023134"/>
    </source>
</evidence>
<dbReference type="Gene3D" id="3.30.470.30">
    <property type="entry name" value="DNA ligase/mRNA capping enzyme"/>
    <property type="match status" value="1"/>
</dbReference>
<dbReference type="Proteomes" id="UP000316270">
    <property type="component" value="Chromosome 12"/>
</dbReference>
<evidence type="ECO:0000256" key="13">
    <source>
        <dbReference type="ARBA" id="ARBA00030702"/>
    </source>
</evidence>
<dbReference type="Pfam" id="PF03919">
    <property type="entry name" value="mRNA_cap_C"/>
    <property type="match status" value="1"/>
</dbReference>
<accession>A0A517LH23</accession>
<keyword evidence="11 16" id="KW-0539">Nucleus</keyword>
<dbReference type="GO" id="GO:0031533">
    <property type="term" value="C:mRNA capping enzyme complex"/>
    <property type="evidence" value="ECO:0007669"/>
    <property type="project" value="InterPro"/>
</dbReference>
<dbReference type="AlphaFoldDB" id="A0A517LH23"/>
<dbReference type="Pfam" id="PF01331">
    <property type="entry name" value="mRNA_cap_enzyme"/>
    <property type="match status" value="1"/>
</dbReference>
<dbReference type="GO" id="GO:0005525">
    <property type="term" value="F:GTP binding"/>
    <property type="evidence" value="ECO:0007669"/>
    <property type="project" value="UniProtKB-KW"/>
</dbReference>
<evidence type="ECO:0000259" key="19">
    <source>
        <dbReference type="Pfam" id="PF01331"/>
    </source>
</evidence>
<dbReference type="EMBL" id="CP042196">
    <property type="protein sequence ID" value="QDS74876.1"/>
    <property type="molecule type" value="Genomic_DNA"/>
</dbReference>
<dbReference type="GO" id="GO:0005524">
    <property type="term" value="F:ATP binding"/>
    <property type="evidence" value="ECO:0007669"/>
    <property type="project" value="InterPro"/>
</dbReference>
<evidence type="ECO:0000256" key="1">
    <source>
        <dbReference type="ARBA" id="ARBA00004123"/>
    </source>
</evidence>
<keyword evidence="7 16" id="KW-0548">Nucleotidyltransferase</keyword>
<keyword evidence="10 16" id="KW-0342">GTP-binding</keyword>
<evidence type="ECO:0000256" key="17">
    <source>
        <dbReference type="PIRSR" id="PIRSR036959-1"/>
    </source>
</evidence>
<dbReference type="InterPro" id="IPR013846">
    <property type="entry name" value="mRNA_cap_enzyme_C"/>
</dbReference>
<evidence type="ECO:0000313" key="21">
    <source>
        <dbReference type="EMBL" id="QDS74876.1"/>
    </source>
</evidence>
<feature type="domain" description="mRNA capping enzyme adenylation" evidence="19">
    <location>
        <begin position="40"/>
        <end position="235"/>
    </location>
</feature>
<gene>
    <name evidence="21" type="ORF">FKW77_003542</name>
</gene>
<evidence type="ECO:0000256" key="16">
    <source>
        <dbReference type="PIRNR" id="PIRNR036959"/>
    </source>
</evidence>
<evidence type="ECO:0000256" key="6">
    <source>
        <dbReference type="ARBA" id="ARBA00022679"/>
    </source>
</evidence>
<keyword evidence="8 16" id="KW-0547">Nucleotide-binding</keyword>
<reference evidence="21 22" key="1">
    <citation type="submission" date="2019-07" db="EMBL/GenBank/DDBJ databases">
        <title>Finished genome of Venturia effusa.</title>
        <authorList>
            <person name="Young C.A."/>
            <person name="Cox M.P."/>
            <person name="Ganley A.R.D."/>
            <person name="David W.J."/>
        </authorList>
    </citation>
    <scope>NUCLEOTIDE SEQUENCE [LARGE SCALE GENOMIC DNA]</scope>
    <source>
        <strain evidence="22">albino</strain>
    </source>
</reference>
<sequence>MPGSVPDMPGIKADPGLADILQREVAMLLNRQNTNFPGAQPVSFARNHIQELCNQDYYLCEKTDGIRCLLFCTIDEHANEIHYLIDRKNDYYYVPNLHFPHHNDPSFGRFHSDTLIDGELVIDSYPDGRRVNRYLVFDCLVLDKECLTSRPLDKRIGRFSEFVDKPLKALYRAFPEDCKVFPFEVRFKAMDKPYALEAMFHEKLPTLPHGNDGLVFTCKGTPYVNGTDQHILKWKPAEENTIDFKLRLGEFPMAVFDDDTQGPNYDAKPPFQLLIWHGGDRHAPYANLTVTNKEWEILKSLGEILDGRIIECYRNEQGQWRYKAESNGAPRFRDDKEHANHESVARSVMESIEDGVSKEDLIRAAPAIQRAWKIRHPEEEAQKRAQMAQRGPPPPNGHQNGH</sequence>
<evidence type="ECO:0000259" key="20">
    <source>
        <dbReference type="Pfam" id="PF03919"/>
    </source>
</evidence>
<proteinExistence type="inferred from homology"/>
<keyword evidence="22" id="KW-1185">Reference proteome</keyword>
<keyword evidence="5 16" id="KW-0507">mRNA processing</keyword>
<evidence type="ECO:0000256" key="7">
    <source>
        <dbReference type="ARBA" id="ARBA00022695"/>
    </source>
</evidence>
<evidence type="ECO:0000256" key="5">
    <source>
        <dbReference type="ARBA" id="ARBA00022664"/>
    </source>
</evidence>
<evidence type="ECO:0000256" key="18">
    <source>
        <dbReference type="SAM" id="MobiDB-lite"/>
    </source>
</evidence>
<organism evidence="21 22">
    <name type="scientific">Venturia effusa</name>
    <dbReference type="NCBI Taxonomy" id="50376"/>
    <lineage>
        <taxon>Eukaryota</taxon>
        <taxon>Fungi</taxon>
        <taxon>Dikarya</taxon>
        <taxon>Ascomycota</taxon>
        <taxon>Pezizomycotina</taxon>
        <taxon>Dothideomycetes</taxon>
        <taxon>Pleosporomycetidae</taxon>
        <taxon>Venturiales</taxon>
        <taxon>Venturiaceae</taxon>
        <taxon>Venturia</taxon>
    </lineage>
</organism>
<comment type="catalytic activity">
    <reaction evidence="14">
        <text>a 5'-end diphospho-ribonucleoside in mRNA + GTP + H(+) = a 5'-end (5'-triphosphoguanosine)-ribonucleoside in mRNA + diphosphate</text>
        <dbReference type="Rhea" id="RHEA:67012"/>
        <dbReference type="Rhea" id="RHEA-COMP:17165"/>
        <dbReference type="Rhea" id="RHEA-COMP:17166"/>
        <dbReference type="ChEBI" id="CHEBI:15378"/>
        <dbReference type="ChEBI" id="CHEBI:33019"/>
        <dbReference type="ChEBI" id="CHEBI:37565"/>
        <dbReference type="ChEBI" id="CHEBI:167616"/>
        <dbReference type="ChEBI" id="CHEBI:167617"/>
        <dbReference type="EC" id="2.7.7.50"/>
    </reaction>
    <physiologicalReaction direction="left-to-right" evidence="14">
        <dbReference type="Rhea" id="RHEA:67013"/>
    </physiologicalReaction>
</comment>
<dbReference type="InterPro" id="IPR051029">
    <property type="entry name" value="mRNA_Capping_Enz/RNA_Phosphat"/>
</dbReference>
<evidence type="ECO:0000256" key="2">
    <source>
        <dbReference type="ARBA" id="ARBA00010237"/>
    </source>
</evidence>
<dbReference type="GO" id="GO:0006370">
    <property type="term" value="P:7-methylguanosine mRNA capping"/>
    <property type="evidence" value="ECO:0007669"/>
    <property type="project" value="UniProtKB-KW"/>
</dbReference>
<feature type="active site" description="N6-GMP-lysine intermediate" evidence="17">
    <location>
        <position position="62"/>
    </location>
</feature>
<keyword evidence="6 16" id="KW-0808">Transferase</keyword>
<protein>
    <recommendedName>
        <fullName evidence="4 16">mRNA-capping enzyme subunit alpha</fullName>
        <ecNumber evidence="3 16">2.7.7.50</ecNumber>
    </recommendedName>
    <alternativeName>
        <fullName evidence="12 16">GTP--RNA guanylyltransferase</fullName>
    </alternativeName>
    <alternativeName>
        <fullName evidence="13 16">mRNA guanylyltransferase</fullName>
    </alternativeName>
</protein>
<comment type="function">
    <text evidence="16">Second step of mRNA capping. Transfer of the GMP moiety of GTP to the 5'-end of RNA via an enzyme-GMP covalent reaction intermediate.</text>
</comment>
<dbReference type="InterPro" id="IPR017075">
    <property type="entry name" value="mRNA_cap_enzyme_alpha"/>
</dbReference>
<comment type="subunit">
    <text evidence="15">Heterodimer. The mRNA-capping enzyme is composed of two separate chains alpha and beta, respectively a mRNA guanylyltransferase and an mRNA 5'-triphosphate monophosphatase.</text>
</comment>
<dbReference type="PIRSF" id="PIRSF036959">
    <property type="entry name" value="mRNA_cap_alpha"/>
    <property type="match status" value="1"/>
</dbReference>
<evidence type="ECO:0000256" key="11">
    <source>
        <dbReference type="ARBA" id="ARBA00023242"/>
    </source>
</evidence>
<evidence type="ECO:0000256" key="12">
    <source>
        <dbReference type="ARBA" id="ARBA00029909"/>
    </source>
</evidence>
<dbReference type="CDD" id="cd07895">
    <property type="entry name" value="Adenylation_mRNA_capping"/>
    <property type="match status" value="1"/>
</dbReference>
<evidence type="ECO:0000256" key="8">
    <source>
        <dbReference type="ARBA" id="ARBA00022741"/>
    </source>
</evidence>
<dbReference type="PANTHER" id="PTHR10367:SF17">
    <property type="entry name" value="MRNA-CAPPING ENZYME"/>
    <property type="match status" value="1"/>
</dbReference>
<dbReference type="InterPro" id="IPR012340">
    <property type="entry name" value="NA-bd_OB-fold"/>
</dbReference>
<dbReference type="SUPFAM" id="SSF56091">
    <property type="entry name" value="DNA ligase/mRNA capping enzyme, catalytic domain"/>
    <property type="match status" value="1"/>
</dbReference>
<comment type="subcellular location">
    <subcellularLocation>
        <location evidence="1 16">Nucleus</location>
    </subcellularLocation>
</comment>
<dbReference type="EC" id="2.7.7.50" evidence="3 16"/>
<name>A0A517LH23_9PEZI</name>
<dbReference type="SUPFAM" id="SSF50249">
    <property type="entry name" value="Nucleic acid-binding proteins"/>
    <property type="match status" value="1"/>
</dbReference>
<dbReference type="PANTHER" id="PTHR10367">
    <property type="entry name" value="MRNA-CAPPING ENZYME"/>
    <property type="match status" value="1"/>
</dbReference>
<dbReference type="OrthoDB" id="200924at2759"/>
<feature type="region of interest" description="Disordered" evidence="18">
    <location>
        <begin position="373"/>
        <end position="402"/>
    </location>
</feature>
<evidence type="ECO:0000256" key="14">
    <source>
        <dbReference type="ARBA" id="ARBA00044624"/>
    </source>
</evidence>
<evidence type="ECO:0000256" key="4">
    <source>
        <dbReference type="ARBA" id="ARBA00019171"/>
    </source>
</evidence>
<evidence type="ECO:0000256" key="9">
    <source>
        <dbReference type="ARBA" id="ARBA00023042"/>
    </source>
</evidence>
<dbReference type="Gene3D" id="2.40.50.140">
    <property type="entry name" value="Nucleic acid-binding proteins"/>
    <property type="match status" value="1"/>
</dbReference>
<dbReference type="FunFam" id="3.30.470.30:FF:000011">
    <property type="entry name" value="mRNA-capping enzyme subunit alpha"/>
    <property type="match status" value="1"/>
</dbReference>
<keyword evidence="9 16" id="KW-0506">mRNA capping</keyword>
<feature type="domain" description="mRNA capping enzyme C-terminal" evidence="20">
    <location>
        <begin position="239"/>
        <end position="362"/>
    </location>
</feature>
<dbReference type="GO" id="GO:0004484">
    <property type="term" value="F:mRNA guanylyltransferase activity"/>
    <property type="evidence" value="ECO:0007669"/>
    <property type="project" value="UniProtKB-EC"/>
</dbReference>
<evidence type="ECO:0000256" key="15">
    <source>
        <dbReference type="ARBA" id="ARBA00047082"/>
    </source>
</evidence>
<comment type="similarity">
    <text evidence="2 16">Belongs to the eukaryotic GTase family.</text>
</comment>
<evidence type="ECO:0000313" key="22">
    <source>
        <dbReference type="Proteomes" id="UP000316270"/>
    </source>
</evidence>
<dbReference type="InterPro" id="IPR001339">
    <property type="entry name" value="mRNA_cap_enzyme_adenylation"/>
</dbReference>